<feature type="domain" description="TFIIS N-terminal" evidence="5">
    <location>
        <begin position="39"/>
        <end position="111"/>
    </location>
</feature>
<feature type="compositionally biased region" description="Basic residues" evidence="4">
    <location>
        <begin position="132"/>
        <end position="144"/>
    </location>
</feature>
<dbReference type="WBParaSite" id="EEL_0000730301-mRNA-1">
    <property type="protein sequence ID" value="EEL_0000730301-mRNA-1"/>
    <property type="gene ID" value="EEL_0000730301"/>
</dbReference>
<evidence type="ECO:0000313" key="6">
    <source>
        <dbReference type="Proteomes" id="UP000050640"/>
    </source>
</evidence>
<evidence type="ECO:0000259" key="5">
    <source>
        <dbReference type="PROSITE" id="PS51319"/>
    </source>
</evidence>
<dbReference type="InterPro" id="IPR035441">
    <property type="entry name" value="TFIIS/LEDGF_dom_sf"/>
</dbReference>
<dbReference type="Pfam" id="PF06881">
    <property type="entry name" value="Elongin_A"/>
    <property type="match status" value="1"/>
</dbReference>
<dbReference type="Gene3D" id="1.20.930.10">
    <property type="entry name" value="Conserved domain common to transcription factors TFIIS, elongin A, CRSP70"/>
    <property type="match status" value="1"/>
</dbReference>
<dbReference type="AlphaFoldDB" id="A0A0R3RYE8"/>
<dbReference type="STRING" id="1147741.A0A0R3RYE8"/>
<evidence type="ECO:0000313" key="7">
    <source>
        <dbReference type="WBParaSite" id="EEL_0000730301-mRNA-1"/>
    </source>
</evidence>
<dbReference type="InterPro" id="IPR051870">
    <property type="entry name" value="Elongin-A_domain"/>
</dbReference>
<dbReference type="Gene3D" id="6.10.250.3180">
    <property type="match status" value="1"/>
</dbReference>
<dbReference type="Proteomes" id="UP000050640">
    <property type="component" value="Unplaced"/>
</dbReference>
<evidence type="ECO:0000256" key="1">
    <source>
        <dbReference type="ARBA" id="ARBA00004123"/>
    </source>
</evidence>
<feature type="region of interest" description="Disordered" evidence="4">
    <location>
        <begin position="115"/>
        <end position="169"/>
    </location>
</feature>
<dbReference type="Pfam" id="PF08711">
    <property type="entry name" value="Med26"/>
    <property type="match status" value="1"/>
</dbReference>
<sequence>MPCDDSLIFFICRQSHIGKAFYLMSFRGFTAEMDGDEDGEIREKVEKYTRMLSCENKIGHALRRLADINMTLELLSETGVGKAVNQLRSHEQYGAKALRIVEKWKDIARSCGLKQRRKRFTSPSSEGENLIKKSKKENRRKEKRSKNEQEVDGSADELHHDKAKPSSAGLQNACSGLSFADMLARADTAKPSKLKKMKTDCNDWKSSKVDVNYRPSKVLNFEPILKEHHADASKTTAVDALMFKPRKSLHKIYAGRPKNDASKEVPTLQNLCIKILIANINSIEEVGDTPYFLLKPVLEKCSLSQLSLIERRNPQLMEDSDELWERIVNRAFPKCETADDETWRECYYRLCEENDRKLKLLSTKITQHNREATAPVKTALLADAKAPREIRRRQIRYGTQHSTHPLPSANEISKARKEIFDKGSKEALANLPQVIRNTNSSLGSHSEKKKVVPKKGALMIKTLKMLNVKRRR</sequence>
<evidence type="ECO:0000256" key="4">
    <source>
        <dbReference type="SAM" id="MobiDB-lite"/>
    </source>
</evidence>
<dbReference type="PANTHER" id="PTHR15141:SF76">
    <property type="entry name" value="TRANSCRIPTION ELONGATION FACTOR B POLYPEPTIDE 3"/>
    <property type="match status" value="1"/>
</dbReference>
<evidence type="ECO:0000256" key="2">
    <source>
        <dbReference type="ARBA" id="ARBA00023242"/>
    </source>
</evidence>
<reference evidence="7" key="1">
    <citation type="submission" date="2016-04" db="UniProtKB">
        <authorList>
            <consortium name="WormBaseParasite"/>
        </authorList>
    </citation>
    <scope>IDENTIFICATION</scope>
</reference>
<dbReference type="PANTHER" id="PTHR15141">
    <property type="entry name" value="TRANSCRIPTION ELONGATION FACTOR B POLYPEPTIDE 3"/>
    <property type="match status" value="1"/>
</dbReference>
<dbReference type="GO" id="GO:0006368">
    <property type="term" value="P:transcription elongation by RNA polymerase II"/>
    <property type="evidence" value="ECO:0007669"/>
    <property type="project" value="InterPro"/>
</dbReference>
<comment type="subcellular location">
    <subcellularLocation>
        <location evidence="1 3">Nucleus</location>
    </subcellularLocation>
</comment>
<dbReference type="InterPro" id="IPR010684">
    <property type="entry name" value="RNA_pol_II_trans_fac_SIII_A"/>
</dbReference>
<name>A0A0R3RYE8_9BILA</name>
<dbReference type="SUPFAM" id="SSF47676">
    <property type="entry name" value="Conserved domain common to transcription factors TFIIS, elongin A, CRSP70"/>
    <property type="match status" value="1"/>
</dbReference>
<keyword evidence="6" id="KW-1185">Reference proteome</keyword>
<keyword evidence="2 3" id="KW-0539">Nucleus</keyword>
<accession>A0A0R3RYE8</accession>
<dbReference type="GO" id="GO:0070449">
    <property type="term" value="C:elongin complex"/>
    <property type="evidence" value="ECO:0007669"/>
    <property type="project" value="InterPro"/>
</dbReference>
<protein>
    <submittedName>
        <fullName evidence="7">TFIIS N-terminal domain-containing protein</fullName>
    </submittedName>
</protein>
<evidence type="ECO:0000256" key="3">
    <source>
        <dbReference type="PROSITE-ProRule" id="PRU00649"/>
    </source>
</evidence>
<organism evidence="6 7">
    <name type="scientific">Elaeophora elaphi</name>
    <dbReference type="NCBI Taxonomy" id="1147741"/>
    <lineage>
        <taxon>Eukaryota</taxon>
        <taxon>Metazoa</taxon>
        <taxon>Ecdysozoa</taxon>
        <taxon>Nematoda</taxon>
        <taxon>Chromadorea</taxon>
        <taxon>Rhabditida</taxon>
        <taxon>Spirurina</taxon>
        <taxon>Spiruromorpha</taxon>
        <taxon>Filarioidea</taxon>
        <taxon>Onchocercidae</taxon>
        <taxon>Elaeophora</taxon>
    </lineage>
</organism>
<dbReference type="InterPro" id="IPR017923">
    <property type="entry name" value="TFIIS_N"/>
</dbReference>
<dbReference type="SMART" id="SM00509">
    <property type="entry name" value="TFS2N"/>
    <property type="match status" value="1"/>
</dbReference>
<dbReference type="PROSITE" id="PS51319">
    <property type="entry name" value="TFIIS_N"/>
    <property type="match status" value="1"/>
</dbReference>
<proteinExistence type="predicted"/>
<dbReference type="InterPro" id="IPR003617">
    <property type="entry name" value="TFIIS/CRSP70_N_sub"/>
</dbReference>